<name>A0A1M6Y481_9RHOB</name>
<gene>
    <name evidence="1" type="ORF">SAMN05444414_105180</name>
</gene>
<dbReference type="STRING" id="1054996.SAMN05444414_105180"/>
<proteinExistence type="predicted"/>
<sequence length="321" mass="33273">MSDISPKLNLPLIAPSQALKHVTHNEALLRLDAITQLSVEALGVTTPPNPPVEGACYGLGLAAQGEWAGHDGDIALFFNAGWQFLTPQPGWRAWDISTAQIKVFTAGQWLAIDLSLDNVEGVGINSSYDAVNRLALSSEASLFNHAGAGHQLKINKASAADTASLLFQSAFSGHAEIGLAGTTDLVFKVSDDGSNFTTALSARAQDGLVEVPCLRSGMIVIAANAVASLIPPGPAGMVFISQVNPGLPQVTNSGIFAYDTGSAPDLLTLIAGSGFENLGVTSLSGTTGLADKTSIAVQSGAIQLENRYTASGNYSYTFLNT</sequence>
<reference evidence="2" key="1">
    <citation type="submission" date="2016-11" db="EMBL/GenBank/DDBJ databases">
        <authorList>
            <person name="Varghese N."/>
            <person name="Submissions S."/>
        </authorList>
    </citation>
    <scope>NUCLEOTIDE SEQUENCE [LARGE SCALE GENOMIC DNA]</scope>
    <source>
        <strain evidence="2">DSM 29327</strain>
    </source>
</reference>
<dbReference type="AlphaFoldDB" id="A0A1M6Y481"/>
<dbReference type="EMBL" id="FRBN01000005">
    <property type="protein sequence ID" value="SHL12795.1"/>
    <property type="molecule type" value="Genomic_DNA"/>
</dbReference>
<dbReference type="Proteomes" id="UP000184191">
    <property type="component" value="Unassembled WGS sequence"/>
</dbReference>
<keyword evidence="2" id="KW-1185">Reference proteome</keyword>
<protein>
    <recommendedName>
        <fullName evidence="3">DUF2793 domain-containing protein</fullName>
    </recommendedName>
</protein>
<evidence type="ECO:0000313" key="2">
    <source>
        <dbReference type="Proteomes" id="UP000184191"/>
    </source>
</evidence>
<dbReference type="RefSeq" id="WP_073196589.1">
    <property type="nucleotide sequence ID" value="NZ_FRBN01000005.1"/>
</dbReference>
<evidence type="ECO:0008006" key="3">
    <source>
        <dbReference type="Google" id="ProtNLM"/>
    </source>
</evidence>
<dbReference type="InterPro" id="IPR021251">
    <property type="entry name" value="DUF2793"/>
</dbReference>
<accession>A0A1M6Y481</accession>
<organism evidence="1 2">
    <name type="scientific">Roseovarius marisflavi</name>
    <dbReference type="NCBI Taxonomy" id="1054996"/>
    <lineage>
        <taxon>Bacteria</taxon>
        <taxon>Pseudomonadati</taxon>
        <taxon>Pseudomonadota</taxon>
        <taxon>Alphaproteobacteria</taxon>
        <taxon>Rhodobacterales</taxon>
        <taxon>Roseobacteraceae</taxon>
        <taxon>Roseovarius</taxon>
    </lineage>
</organism>
<evidence type="ECO:0000313" key="1">
    <source>
        <dbReference type="EMBL" id="SHL12795.1"/>
    </source>
</evidence>
<dbReference type="Pfam" id="PF10983">
    <property type="entry name" value="DUF2793"/>
    <property type="match status" value="1"/>
</dbReference>